<dbReference type="Gene3D" id="3.90.1150.10">
    <property type="entry name" value="Aspartate Aminotransferase, domain 1"/>
    <property type="match status" value="1"/>
</dbReference>
<evidence type="ECO:0000256" key="8">
    <source>
        <dbReference type="ARBA" id="ARBA00029996"/>
    </source>
</evidence>
<evidence type="ECO:0000256" key="3">
    <source>
        <dbReference type="ARBA" id="ARBA00004953"/>
    </source>
</evidence>
<feature type="region of interest" description="Disordered" evidence="10">
    <location>
        <begin position="7"/>
        <end position="26"/>
    </location>
</feature>
<keyword evidence="6" id="KW-0663">Pyridoxal phosphate</keyword>
<keyword evidence="7 12" id="KW-0456">Lyase</keyword>
<name>A0A7W4P280_9PROT</name>
<reference evidence="12 13" key="1">
    <citation type="submission" date="2020-04" db="EMBL/GenBank/DDBJ databases">
        <title>Description of novel Gluconacetobacter.</title>
        <authorList>
            <person name="Sombolestani A."/>
        </authorList>
    </citation>
    <scope>NUCLEOTIDE SEQUENCE [LARGE SCALE GENOMIC DNA]</scope>
    <source>
        <strain evidence="12 13">LMG 21312</strain>
    </source>
</reference>
<comment type="cofactor">
    <cofactor evidence="1">
        <name>pyridoxal 5'-phosphate</name>
        <dbReference type="ChEBI" id="CHEBI:597326"/>
    </cofactor>
</comment>
<sequence length="367" mass="39054">MDIYLLRRSTGDGQPDGSAEGAAGASFPAHGGQVRAIMRHFPDAPRPFIDLSTGINPDSYPLDMPAPQVLARLPEADEEDDLRAAAAAAYGAADPAMVAAGPGSQSLMSLLPRVISASAACILGPTYSGHATAWRQAGAAVREVFDPDGLMRQSAQPGTVCIVCNPNNPDGRILPATMLRDLADRCASHGNHLVVDEAFADFDGESLIPALPHPGLIVLRSFGKTYGLPGVRLGFLLASPETAERARNLIGAWPVGSLALAAGRQALRDRQWLEHARLTASRAHDRLARLLDGAGLRHVGQARLFTLVRTDGAPDLWAHLCRHGIVTRIFDTQPDALRLGLPGTEEAWTRLDGALRTWRRKGPKAAG</sequence>
<evidence type="ECO:0000256" key="9">
    <source>
        <dbReference type="ARBA" id="ARBA00048531"/>
    </source>
</evidence>
<dbReference type="SUPFAM" id="SSF53383">
    <property type="entry name" value="PLP-dependent transferases"/>
    <property type="match status" value="1"/>
</dbReference>
<dbReference type="InterPro" id="IPR004839">
    <property type="entry name" value="Aminotransferase_I/II_large"/>
</dbReference>
<dbReference type="NCBIfam" id="TIGR01140">
    <property type="entry name" value="L_thr_O3P_dcar"/>
    <property type="match status" value="1"/>
</dbReference>
<accession>A0A7W4P280</accession>
<gene>
    <name evidence="12" type="ORF">HLH21_02785</name>
</gene>
<dbReference type="PANTHER" id="PTHR42885">
    <property type="entry name" value="HISTIDINOL-PHOSPHATE AMINOTRANSFERASE-RELATED"/>
    <property type="match status" value="1"/>
</dbReference>
<dbReference type="InterPro" id="IPR015421">
    <property type="entry name" value="PyrdxlP-dep_Trfase_major"/>
</dbReference>
<comment type="pathway">
    <text evidence="3">Cofactor biosynthesis; adenosylcobalamin biosynthesis.</text>
</comment>
<dbReference type="InterPro" id="IPR005860">
    <property type="entry name" value="CobD"/>
</dbReference>
<dbReference type="InterPro" id="IPR015422">
    <property type="entry name" value="PyrdxlP-dep_Trfase_small"/>
</dbReference>
<evidence type="ECO:0000256" key="1">
    <source>
        <dbReference type="ARBA" id="ARBA00001933"/>
    </source>
</evidence>
<protein>
    <recommendedName>
        <fullName evidence="4">threonine-phosphate decarboxylase</fullName>
        <ecNumber evidence="4">4.1.1.81</ecNumber>
    </recommendedName>
    <alternativeName>
        <fullName evidence="8">L-threonine-O-3-phosphate decarboxylase</fullName>
    </alternativeName>
</protein>
<dbReference type="PANTHER" id="PTHR42885:SF1">
    <property type="entry name" value="THREONINE-PHOSPHATE DECARBOXYLASE"/>
    <property type="match status" value="1"/>
</dbReference>
<organism evidence="12 13">
    <name type="scientific">Gluconacetobacter johannae</name>
    <dbReference type="NCBI Taxonomy" id="112140"/>
    <lineage>
        <taxon>Bacteria</taxon>
        <taxon>Pseudomonadati</taxon>
        <taxon>Pseudomonadota</taxon>
        <taxon>Alphaproteobacteria</taxon>
        <taxon>Acetobacterales</taxon>
        <taxon>Acetobacteraceae</taxon>
        <taxon>Gluconacetobacter</taxon>
    </lineage>
</organism>
<dbReference type="EC" id="4.1.1.81" evidence="4"/>
<comment type="caution">
    <text evidence="12">The sequence shown here is derived from an EMBL/GenBank/DDBJ whole genome shotgun (WGS) entry which is preliminary data.</text>
</comment>
<dbReference type="GO" id="GO:0030170">
    <property type="term" value="F:pyridoxal phosphate binding"/>
    <property type="evidence" value="ECO:0007669"/>
    <property type="project" value="InterPro"/>
</dbReference>
<dbReference type="AlphaFoldDB" id="A0A7W4P280"/>
<evidence type="ECO:0000256" key="4">
    <source>
        <dbReference type="ARBA" id="ARBA00012285"/>
    </source>
</evidence>
<comment type="catalytic activity">
    <reaction evidence="9">
        <text>O-phospho-L-threonine + H(+) = (R)-1-aminopropan-2-yl phosphate + CO2</text>
        <dbReference type="Rhea" id="RHEA:11492"/>
        <dbReference type="ChEBI" id="CHEBI:15378"/>
        <dbReference type="ChEBI" id="CHEBI:16526"/>
        <dbReference type="ChEBI" id="CHEBI:58563"/>
        <dbReference type="ChEBI" id="CHEBI:58675"/>
        <dbReference type="EC" id="4.1.1.81"/>
    </reaction>
</comment>
<evidence type="ECO:0000313" key="13">
    <source>
        <dbReference type="Proteomes" id="UP000561066"/>
    </source>
</evidence>
<keyword evidence="5" id="KW-0169">Cobalamin biosynthesis</keyword>
<dbReference type="CDD" id="cd00609">
    <property type="entry name" value="AAT_like"/>
    <property type="match status" value="1"/>
</dbReference>
<evidence type="ECO:0000259" key="11">
    <source>
        <dbReference type="Pfam" id="PF00155"/>
    </source>
</evidence>
<dbReference type="GO" id="GO:0048472">
    <property type="term" value="F:threonine-phosphate decarboxylase activity"/>
    <property type="evidence" value="ECO:0007669"/>
    <property type="project" value="UniProtKB-EC"/>
</dbReference>
<dbReference type="GO" id="GO:0009236">
    <property type="term" value="P:cobalamin biosynthetic process"/>
    <property type="evidence" value="ECO:0007669"/>
    <property type="project" value="UniProtKB-UniPathway"/>
</dbReference>
<evidence type="ECO:0000256" key="2">
    <source>
        <dbReference type="ARBA" id="ARBA00003444"/>
    </source>
</evidence>
<evidence type="ECO:0000256" key="7">
    <source>
        <dbReference type="ARBA" id="ARBA00023239"/>
    </source>
</evidence>
<evidence type="ECO:0000256" key="10">
    <source>
        <dbReference type="SAM" id="MobiDB-lite"/>
    </source>
</evidence>
<feature type="domain" description="Aminotransferase class I/classII large" evidence="11">
    <location>
        <begin position="68"/>
        <end position="346"/>
    </location>
</feature>
<evidence type="ECO:0000256" key="6">
    <source>
        <dbReference type="ARBA" id="ARBA00022898"/>
    </source>
</evidence>
<dbReference type="UniPathway" id="UPA00148"/>
<keyword evidence="13" id="KW-1185">Reference proteome</keyword>
<dbReference type="Pfam" id="PF00155">
    <property type="entry name" value="Aminotran_1_2"/>
    <property type="match status" value="1"/>
</dbReference>
<dbReference type="EMBL" id="JABEQH010000003">
    <property type="protein sequence ID" value="MBB2174851.1"/>
    <property type="molecule type" value="Genomic_DNA"/>
</dbReference>
<proteinExistence type="predicted"/>
<dbReference type="InterPro" id="IPR015424">
    <property type="entry name" value="PyrdxlP-dep_Trfase"/>
</dbReference>
<evidence type="ECO:0000313" key="12">
    <source>
        <dbReference type="EMBL" id="MBB2174851.1"/>
    </source>
</evidence>
<comment type="function">
    <text evidence="2">Decarboxylates L-threonine-O-3-phosphate to yield (R)-1-amino-2-propanol O-2-phosphate, the precursor for the linkage between the nucleotide loop and the corrin ring in cobalamin.</text>
</comment>
<evidence type="ECO:0000256" key="5">
    <source>
        <dbReference type="ARBA" id="ARBA00022573"/>
    </source>
</evidence>
<dbReference type="Gene3D" id="3.40.640.10">
    <property type="entry name" value="Type I PLP-dependent aspartate aminotransferase-like (Major domain)"/>
    <property type="match status" value="1"/>
</dbReference>
<dbReference type="Proteomes" id="UP000561066">
    <property type="component" value="Unassembled WGS sequence"/>
</dbReference>